<feature type="compositionally biased region" description="Low complexity" evidence="2">
    <location>
        <begin position="267"/>
        <end position="276"/>
    </location>
</feature>
<keyword evidence="1" id="KW-0175">Coiled coil</keyword>
<feature type="region of interest" description="Disordered" evidence="2">
    <location>
        <begin position="267"/>
        <end position="300"/>
    </location>
</feature>
<dbReference type="EMBL" id="JAPDMQ010000188">
    <property type="protein sequence ID" value="KAK0531355.1"/>
    <property type="molecule type" value="Genomic_DNA"/>
</dbReference>
<evidence type="ECO:0000313" key="4">
    <source>
        <dbReference type="Proteomes" id="UP001176521"/>
    </source>
</evidence>
<dbReference type="AlphaFoldDB" id="A0AAN6GBD3"/>
<feature type="compositionally biased region" description="Low complexity" evidence="2">
    <location>
        <begin position="768"/>
        <end position="779"/>
    </location>
</feature>
<gene>
    <name evidence="3" type="ORF">OC842_003648</name>
</gene>
<organism evidence="3 4">
    <name type="scientific">Tilletia horrida</name>
    <dbReference type="NCBI Taxonomy" id="155126"/>
    <lineage>
        <taxon>Eukaryota</taxon>
        <taxon>Fungi</taxon>
        <taxon>Dikarya</taxon>
        <taxon>Basidiomycota</taxon>
        <taxon>Ustilaginomycotina</taxon>
        <taxon>Exobasidiomycetes</taxon>
        <taxon>Tilletiales</taxon>
        <taxon>Tilletiaceae</taxon>
        <taxon>Tilletia</taxon>
    </lineage>
</organism>
<dbReference type="Proteomes" id="UP001176521">
    <property type="component" value="Unassembled WGS sequence"/>
</dbReference>
<protein>
    <submittedName>
        <fullName evidence="3">Uncharacterized protein</fullName>
    </submittedName>
</protein>
<accession>A0AAN6GBD3</accession>
<comment type="caution">
    <text evidence="3">The sequence shown here is derived from an EMBL/GenBank/DDBJ whole genome shotgun (WGS) entry which is preliminary data.</text>
</comment>
<evidence type="ECO:0000256" key="2">
    <source>
        <dbReference type="SAM" id="MobiDB-lite"/>
    </source>
</evidence>
<feature type="region of interest" description="Disordered" evidence="2">
    <location>
        <begin position="688"/>
        <end position="708"/>
    </location>
</feature>
<evidence type="ECO:0000256" key="1">
    <source>
        <dbReference type="SAM" id="Coils"/>
    </source>
</evidence>
<feature type="region of interest" description="Disordered" evidence="2">
    <location>
        <begin position="757"/>
        <end position="779"/>
    </location>
</feature>
<feature type="region of interest" description="Disordered" evidence="2">
    <location>
        <begin position="580"/>
        <end position="642"/>
    </location>
</feature>
<sequence length="779" mass="83617">MATLSAHWDERGVLDGFAAYQLISRFGLTGFLGAGYEALVTHEQSAAVYVPTWIVDAALSFDAVAAGREQDREGAEHESARTTLLLEHARFPGSTWAPVSSLPIWPAFDLAGGEQDGSAAPGQDALSTLVSSASASASSLPFAGSSAAEYQQWNPEAHLSTGTLDADKAVEIDGPISALPFELSPLALPSFLRSQAAQKDGEEELLTLSTRQPSTAAEVVLLLRKDRQELASVTEAESIDGIEFSANVSASWFSKLSSFLGYLLNPNSSQQPTSQSRAELRAQKQREKQEKEDLELEKERRVSLRPDSLRVDMLAAYPVMLPMHIIKFSYQPPPVRASSSTNPPRKFITVALAGWDATATQALRTLPSYCSWSRWGTPLDVVLGYGAANSSASKDGAPPPEPLNAIRFSPLNVARFDMIPSPPVRVPQDSEDLDTALGDQYEAFFGPTPTPPGKDDEGTGALAAAEAHAEMLLSLHDGQGKKQAESDPLLSLFSNKGKEQDVDEADAVREEAERDLKKHELAHHLLRHAYKTLTVQLFQNSLARRARGLLNAAEADTEDEAGEVGWSGFKKWQARVLPSSSSTSIAGDKEVPRVPGLHLEPDSLSQQQQQQQQQNVPEGDDDGQQLDPAFPDPSLLSSTHVQPFPHAARVNRRYLAAYADRTRAELMCALAQSGDAVVFTPAGAAVGSGVPGDEEAEGGEAGSKQAPVDPAAALTGPLKMVEGVEAHRATTKQLEVLDKALQERTPEWLRAIHDAERARELSGSDSPVVATTASSASKP</sequence>
<keyword evidence="4" id="KW-1185">Reference proteome</keyword>
<evidence type="ECO:0000313" key="3">
    <source>
        <dbReference type="EMBL" id="KAK0531355.1"/>
    </source>
</evidence>
<feature type="coiled-coil region" evidence="1">
    <location>
        <begin position="495"/>
        <end position="529"/>
    </location>
</feature>
<feature type="compositionally biased region" description="Basic and acidic residues" evidence="2">
    <location>
        <begin position="278"/>
        <end position="300"/>
    </location>
</feature>
<reference evidence="3" key="1">
    <citation type="journal article" date="2023" name="PhytoFront">
        <title>Draft Genome Resources of Seven Strains of Tilletia horrida, Causal Agent of Kernel Smut of Rice.</title>
        <authorList>
            <person name="Khanal S."/>
            <person name="Antony Babu S."/>
            <person name="Zhou X.G."/>
        </authorList>
    </citation>
    <scope>NUCLEOTIDE SEQUENCE</scope>
    <source>
        <strain evidence="3">TX3</strain>
    </source>
</reference>
<name>A0AAN6GBD3_9BASI</name>
<proteinExistence type="predicted"/>